<dbReference type="PROSITE" id="PS50110">
    <property type="entry name" value="RESPONSE_REGULATORY"/>
    <property type="match status" value="1"/>
</dbReference>
<dbReference type="InterPro" id="IPR029787">
    <property type="entry name" value="Nucleotide_cyclase"/>
</dbReference>
<dbReference type="Gene3D" id="3.30.70.270">
    <property type="match status" value="1"/>
</dbReference>
<keyword evidence="6" id="KW-1185">Reference proteome</keyword>
<dbReference type="PANTHER" id="PTHR44757:SF2">
    <property type="entry name" value="BIOFILM ARCHITECTURE MAINTENANCE PROTEIN MBAA"/>
    <property type="match status" value="1"/>
</dbReference>
<dbReference type="SMART" id="SM00267">
    <property type="entry name" value="GGDEF"/>
    <property type="match status" value="1"/>
</dbReference>
<feature type="modified residue" description="4-aspartylphosphate" evidence="1">
    <location>
        <position position="103"/>
    </location>
</feature>
<dbReference type="CDD" id="cd01949">
    <property type="entry name" value="GGDEF"/>
    <property type="match status" value="1"/>
</dbReference>
<dbReference type="InterPro" id="IPR001789">
    <property type="entry name" value="Sig_transdc_resp-reg_receiver"/>
</dbReference>
<dbReference type="PROSITE" id="PS50883">
    <property type="entry name" value="EAL"/>
    <property type="match status" value="1"/>
</dbReference>
<dbReference type="Pfam" id="PF00563">
    <property type="entry name" value="EAL"/>
    <property type="match status" value="1"/>
</dbReference>
<reference evidence="5 6" key="1">
    <citation type="submission" date="2019-02" db="EMBL/GenBank/DDBJ databases">
        <title>Deep-cultivation of Planctomycetes and their phenomic and genomic characterization uncovers novel biology.</title>
        <authorList>
            <person name="Wiegand S."/>
            <person name="Jogler M."/>
            <person name="Boedeker C."/>
            <person name="Pinto D."/>
            <person name="Vollmers J."/>
            <person name="Rivas-Marin E."/>
            <person name="Kohn T."/>
            <person name="Peeters S.H."/>
            <person name="Heuer A."/>
            <person name="Rast P."/>
            <person name="Oberbeckmann S."/>
            <person name="Bunk B."/>
            <person name="Jeske O."/>
            <person name="Meyerdierks A."/>
            <person name="Storesund J.E."/>
            <person name="Kallscheuer N."/>
            <person name="Luecker S."/>
            <person name="Lage O.M."/>
            <person name="Pohl T."/>
            <person name="Merkel B.J."/>
            <person name="Hornburger P."/>
            <person name="Mueller R.-W."/>
            <person name="Bruemmer F."/>
            <person name="Labrenz M."/>
            <person name="Spormann A.M."/>
            <person name="Op den Camp H."/>
            <person name="Overmann J."/>
            <person name="Amann R."/>
            <person name="Jetten M.S.M."/>
            <person name="Mascher T."/>
            <person name="Medema M.H."/>
            <person name="Devos D.P."/>
            <person name="Kaster A.-K."/>
            <person name="Ovreas L."/>
            <person name="Rohde M."/>
            <person name="Galperin M.Y."/>
            <person name="Jogler C."/>
        </authorList>
    </citation>
    <scope>NUCLEOTIDE SEQUENCE [LARGE SCALE GENOMIC DNA]</scope>
    <source>
        <strain evidence="5 6">K22_7</strain>
    </source>
</reference>
<feature type="domain" description="GGDEF" evidence="4">
    <location>
        <begin position="237"/>
        <end position="380"/>
    </location>
</feature>
<keyword evidence="1" id="KW-0597">Phosphoprotein</keyword>
<dbReference type="EMBL" id="CP036525">
    <property type="protein sequence ID" value="QDT01849.1"/>
    <property type="molecule type" value="Genomic_DNA"/>
</dbReference>
<dbReference type="InterPro" id="IPR000160">
    <property type="entry name" value="GGDEF_dom"/>
</dbReference>
<sequence>MTQPSTQTPTQTSRRILVVDDQQQIHDTFDRLFQKRAHVNASLSAFETKFLKPRSSGPTDVRPHAANDNIDYEIDHAEDGASGVDLVRQSLQDNKPFSVAFVDMRMPRGMDGMETVEAIWAIDPKIQMVVCTAHSDHIWETVLDRLGRNDRLLLLKKPFESDEARQLALALSEKWRLEKLQLKKITDLKREVTLRRGAEDEMRQMAHRDALTQLPNRPFLLNKLNQIIRDQVPSDATQNAVLFLDLDNFKIINDSLGHDAGDDLLNQVASRLQECVREHDTAGRCTAGPSETVRLGGDEFVVLLERLSHTRDALTVANRIVARIAEPFEFHGRLVNVGTSVGIAYFSGDIADAHVVLRNADTAMYRAKNSGKGRVAVFDRSMHADVVARMEMENQFRRALDAEAFDLKYQPIVSIKNACVQGMEVLMRWKNEHGQWVSPGDFIPMAEEIGLIDRVGEWVLEHSMTMFAEMMARLPSDACKGLYMGVNTSRRQLSNPHFMQRLENIFAKTGFERSRLRLEINESYDPRHGDQALHTMLELHEAGVGLQIDDFGKRQTSLSCFKDYPIEAVKIDRNFIASIATDHSHAVITQAIVQLAHHLSAEIVAEGVESKAQLDLLRSWGCDSAQGYYFSQPLTGERMFQLLADPMQCDGIRQLRQKTHTPIIVSQLANTILTNNASV</sequence>
<dbReference type="CDD" id="cd01948">
    <property type="entry name" value="EAL"/>
    <property type="match status" value="1"/>
</dbReference>
<evidence type="ECO:0000259" key="2">
    <source>
        <dbReference type="PROSITE" id="PS50110"/>
    </source>
</evidence>
<evidence type="ECO:0000313" key="6">
    <source>
        <dbReference type="Proteomes" id="UP000318538"/>
    </source>
</evidence>
<dbReference type="PANTHER" id="PTHR44757">
    <property type="entry name" value="DIGUANYLATE CYCLASE DGCP"/>
    <property type="match status" value="1"/>
</dbReference>
<feature type="domain" description="Response regulatory" evidence="2">
    <location>
        <begin position="15"/>
        <end position="172"/>
    </location>
</feature>
<dbReference type="GO" id="GO:0000160">
    <property type="term" value="P:phosphorelay signal transduction system"/>
    <property type="evidence" value="ECO:0007669"/>
    <property type="project" value="InterPro"/>
</dbReference>
<dbReference type="Proteomes" id="UP000318538">
    <property type="component" value="Chromosome"/>
</dbReference>
<dbReference type="InterPro" id="IPR052155">
    <property type="entry name" value="Biofilm_reg_signaling"/>
</dbReference>
<dbReference type="RefSeq" id="WP_145167676.1">
    <property type="nucleotide sequence ID" value="NZ_CP036525.1"/>
</dbReference>
<dbReference type="NCBIfam" id="TIGR00254">
    <property type="entry name" value="GGDEF"/>
    <property type="match status" value="1"/>
</dbReference>
<name>A0A517N3Y0_9BACT</name>
<dbReference type="OrthoDB" id="9762141at2"/>
<dbReference type="Pfam" id="PF00072">
    <property type="entry name" value="Response_reg"/>
    <property type="match status" value="1"/>
</dbReference>
<dbReference type="SMART" id="SM00052">
    <property type="entry name" value="EAL"/>
    <property type="match status" value="1"/>
</dbReference>
<dbReference type="Gene3D" id="3.40.50.2300">
    <property type="match status" value="1"/>
</dbReference>
<dbReference type="InterPro" id="IPR035919">
    <property type="entry name" value="EAL_sf"/>
</dbReference>
<dbReference type="InterPro" id="IPR011006">
    <property type="entry name" value="CheY-like_superfamily"/>
</dbReference>
<evidence type="ECO:0000313" key="5">
    <source>
        <dbReference type="EMBL" id="QDT01849.1"/>
    </source>
</evidence>
<dbReference type="PROSITE" id="PS50887">
    <property type="entry name" value="GGDEF"/>
    <property type="match status" value="1"/>
</dbReference>
<organism evidence="5 6">
    <name type="scientific">Rubripirellula lacrimiformis</name>
    <dbReference type="NCBI Taxonomy" id="1930273"/>
    <lineage>
        <taxon>Bacteria</taxon>
        <taxon>Pseudomonadati</taxon>
        <taxon>Planctomycetota</taxon>
        <taxon>Planctomycetia</taxon>
        <taxon>Pirellulales</taxon>
        <taxon>Pirellulaceae</taxon>
        <taxon>Rubripirellula</taxon>
    </lineage>
</organism>
<evidence type="ECO:0000259" key="4">
    <source>
        <dbReference type="PROSITE" id="PS50887"/>
    </source>
</evidence>
<dbReference type="Gene3D" id="3.20.20.450">
    <property type="entry name" value="EAL domain"/>
    <property type="match status" value="1"/>
</dbReference>
<dbReference type="SUPFAM" id="SSF52172">
    <property type="entry name" value="CheY-like"/>
    <property type="match status" value="1"/>
</dbReference>
<dbReference type="KEGG" id="rlc:K227x_02180"/>
<feature type="domain" description="EAL" evidence="3">
    <location>
        <begin position="389"/>
        <end position="647"/>
    </location>
</feature>
<evidence type="ECO:0000259" key="3">
    <source>
        <dbReference type="PROSITE" id="PS50883"/>
    </source>
</evidence>
<dbReference type="InterPro" id="IPR043128">
    <property type="entry name" value="Rev_trsase/Diguanyl_cyclase"/>
</dbReference>
<accession>A0A517N3Y0</accession>
<dbReference type="AlphaFoldDB" id="A0A517N3Y0"/>
<dbReference type="Pfam" id="PF00990">
    <property type="entry name" value="GGDEF"/>
    <property type="match status" value="1"/>
</dbReference>
<dbReference type="InterPro" id="IPR001633">
    <property type="entry name" value="EAL_dom"/>
</dbReference>
<protein>
    <submittedName>
        <fullName evidence="5">Phytochrome-like protein cph2</fullName>
    </submittedName>
</protein>
<dbReference type="SUPFAM" id="SSF141868">
    <property type="entry name" value="EAL domain-like"/>
    <property type="match status" value="1"/>
</dbReference>
<dbReference type="SUPFAM" id="SSF55073">
    <property type="entry name" value="Nucleotide cyclase"/>
    <property type="match status" value="1"/>
</dbReference>
<proteinExistence type="predicted"/>
<evidence type="ECO:0000256" key="1">
    <source>
        <dbReference type="PROSITE-ProRule" id="PRU00169"/>
    </source>
</evidence>
<gene>
    <name evidence="5" type="primary">cph2</name>
    <name evidence="5" type="ORF">K227x_02180</name>
</gene>